<dbReference type="eggNOG" id="KOG0255">
    <property type="taxonomic scope" value="Eukaryota"/>
</dbReference>
<feature type="transmembrane region" description="Helical" evidence="5">
    <location>
        <begin position="159"/>
        <end position="181"/>
    </location>
</feature>
<feature type="transmembrane region" description="Helical" evidence="5">
    <location>
        <begin position="103"/>
        <end position="122"/>
    </location>
</feature>
<reference evidence="7 8" key="1">
    <citation type="journal article" date="2013" name="Chin. Sci. Bull.">
        <title>Genome survey uncovers the secrets of sex and lifestyle in caterpillar fungus.</title>
        <authorList>
            <person name="Hu X."/>
            <person name="Zhang Y."/>
            <person name="Xiao G."/>
            <person name="Zheng P."/>
            <person name="Xia Y."/>
            <person name="Zhang X."/>
            <person name="St Leger R.J."/>
            <person name="Liu X."/>
            <person name="Wang C."/>
        </authorList>
    </citation>
    <scope>NUCLEOTIDE SEQUENCE [LARGE SCALE GENOMIC DNA]</scope>
    <source>
        <strain evidence="8">Co18 / CGMCC 3.14243</strain>
        <tissue evidence="7">Fruit-body</tissue>
    </source>
</reference>
<dbReference type="Gene3D" id="1.20.1250.20">
    <property type="entry name" value="MFS general substrate transporter like domains"/>
    <property type="match status" value="1"/>
</dbReference>
<evidence type="ECO:0000256" key="4">
    <source>
        <dbReference type="ARBA" id="ARBA00023136"/>
    </source>
</evidence>
<dbReference type="Pfam" id="PF07690">
    <property type="entry name" value="MFS_1"/>
    <property type="match status" value="1"/>
</dbReference>
<evidence type="ECO:0000256" key="3">
    <source>
        <dbReference type="ARBA" id="ARBA00022989"/>
    </source>
</evidence>
<feature type="transmembrane region" description="Helical" evidence="5">
    <location>
        <begin position="418"/>
        <end position="439"/>
    </location>
</feature>
<dbReference type="InterPro" id="IPR011701">
    <property type="entry name" value="MFS"/>
</dbReference>
<dbReference type="PANTHER" id="PTHR23502">
    <property type="entry name" value="MAJOR FACILITATOR SUPERFAMILY"/>
    <property type="match status" value="1"/>
</dbReference>
<feature type="domain" description="Major facilitator superfamily (MFS) profile" evidence="6">
    <location>
        <begin position="68"/>
        <end position="533"/>
    </location>
</feature>
<evidence type="ECO:0000256" key="5">
    <source>
        <dbReference type="SAM" id="Phobius"/>
    </source>
</evidence>
<organism evidence="7 8">
    <name type="scientific">Ophiocordyceps sinensis (strain Co18 / CGMCC 3.14243)</name>
    <name type="common">Yarsagumba caterpillar fungus</name>
    <name type="synonym">Hirsutella sinensis</name>
    <dbReference type="NCBI Taxonomy" id="911162"/>
    <lineage>
        <taxon>Eukaryota</taxon>
        <taxon>Fungi</taxon>
        <taxon>Dikarya</taxon>
        <taxon>Ascomycota</taxon>
        <taxon>Pezizomycotina</taxon>
        <taxon>Sordariomycetes</taxon>
        <taxon>Hypocreomycetidae</taxon>
        <taxon>Hypocreales</taxon>
        <taxon>Ophiocordycipitaceae</taxon>
        <taxon>Ophiocordyceps</taxon>
    </lineage>
</organism>
<dbReference type="HOGENOM" id="CLU_008455_0_5_1"/>
<keyword evidence="4 5" id="KW-0472">Membrane</keyword>
<keyword evidence="2 5" id="KW-0812">Transmembrane</keyword>
<evidence type="ECO:0000256" key="1">
    <source>
        <dbReference type="ARBA" id="ARBA00004141"/>
    </source>
</evidence>
<dbReference type="SUPFAM" id="SSF103473">
    <property type="entry name" value="MFS general substrate transporter"/>
    <property type="match status" value="1"/>
</dbReference>
<dbReference type="GO" id="GO:0005886">
    <property type="term" value="C:plasma membrane"/>
    <property type="evidence" value="ECO:0007669"/>
    <property type="project" value="TreeGrafter"/>
</dbReference>
<dbReference type="InterPro" id="IPR020846">
    <property type="entry name" value="MFS_dom"/>
</dbReference>
<feature type="transmembrane region" description="Helical" evidence="5">
    <location>
        <begin position="513"/>
        <end position="531"/>
    </location>
</feature>
<keyword evidence="3 5" id="KW-1133">Transmembrane helix</keyword>
<feature type="transmembrane region" description="Helical" evidence="5">
    <location>
        <begin position="445"/>
        <end position="468"/>
    </location>
</feature>
<feature type="transmembrane region" description="Helical" evidence="5">
    <location>
        <begin position="321"/>
        <end position="344"/>
    </location>
</feature>
<feature type="transmembrane region" description="Helical" evidence="5">
    <location>
        <begin position="66"/>
        <end position="83"/>
    </location>
</feature>
<dbReference type="InterPro" id="IPR036259">
    <property type="entry name" value="MFS_trans_sf"/>
</dbReference>
<dbReference type="EMBL" id="KE653095">
    <property type="protein sequence ID" value="EQK99879.1"/>
    <property type="molecule type" value="Genomic_DNA"/>
</dbReference>
<feature type="transmembrane region" description="Helical" evidence="5">
    <location>
        <begin position="227"/>
        <end position="247"/>
    </location>
</feature>
<protein>
    <submittedName>
        <fullName evidence="7">Major facilitator superfamily domain, general substrate transporter</fullName>
    </submittedName>
</protein>
<dbReference type="OrthoDB" id="6770063at2759"/>
<proteinExistence type="predicted"/>
<dbReference type="PROSITE" id="PS50850">
    <property type="entry name" value="MFS"/>
    <property type="match status" value="1"/>
</dbReference>
<sequence length="547" mass="58950">MSGEKDHHVELGRIKLDANSPISQRYLTFESDLPTLPADSHGRELPPPPNLGRLGSPLEWSPLRKHMLLFISCTATFLTAYSVGSYSPAAAVMAQDLGTSQSVVLVGVTTFCLGFALAPMALAPISEIWGRFPVLAAAGVVFIASQVACSVMPNATGLLIARFFAGAGASVFGAVVGGVITDLWDKEDRNTPLAIFSGSVLAGTGAGPLVATVLLQGIHDSSLAWKWTFWHQVIMDAVLVAAIFLLCTECRASVLLTQRARLLNNWYKELETRGTYGLWLPDSAKRAAPDSLLLRIRWLVKEDEQRPAVGKIIALSVRRPFYMLFTEPIVFCFSLWASFAWAILYLSFSAVPILYKTDLARSGPIYGAIIAAALVATITSILQQRLLQHPQWQAGLGHNDSKYWAFMRRRFPVESPEARLYFSCVTALLLPIGLFGAFFCSGGSAKAVGFGFATCGIYSVYLATFNYLADAYGAQASSALAAQSLCRNLLGGGFPLITGAMFTNLGLKGAGALLGSIAMVLTTIPWVLVCYGETIRGRSKLALSLQQ</sequence>
<evidence type="ECO:0000313" key="8">
    <source>
        <dbReference type="Proteomes" id="UP000019374"/>
    </source>
</evidence>
<comment type="subcellular location">
    <subcellularLocation>
        <location evidence="1">Membrane</location>
        <topology evidence="1">Multi-pass membrane protein</topology>
    </subcellularLocation>
</comment>
<dbReference type="PANTHER" id="PTHR23502:SF134">
    <property type="entry name" value="MAJOR FACILITATOR SUPERFAMILY (MFS) PROFILE DOMAIN-CONTAINING PROTEIN-RELATED"/>
    <property type="match status" value="1"/>
</dbReference>
<dbReference type="GO" id="GO:0022857">
    <property type="term" value="F:transmembrane transporter activity"/>
    <property type="evidence" value="ECO:0007669"/>
    <property type="project" value="InterPro"/>
</dbReference>
<feature type="transmembrane region" description="Helical" evidence="5">
    <location>
        <begin position="364"/>
        <end position="382"/>
    </location>
</feature>
<dbReference type="AlphaFoldDB" id="T5A351"/>
<feature type="transmembrane region" description="Helical" evidence="5">
    <location>
        <begin position="193"/>
        <end position="215"/>
    </location>
</feature>
<feature type="transmembrane region" description="Helical" evidence="5">
    <location>
        <begin position="489"/>
        <end position="507"/>
    </location>
</feature>
<gene>
    <name evidence="7" type="ORF">OCS_04409</name>
</gene>
<evidence type="ECO:0000313" key="7">
    <source>
        <dbReference type="EMBL" id="EQK99879.1"/>
    </source>
</evidence>
<evidence type="ECO:0000259" key="6">
    <source>
        <dbReference type="PROSITE" id="PS50850"/>
    </source>
</evidence>
<feature type="transmembrane region" description="Helical" evidence="5">
    <location>
        <begin position="134"/>
        <end position="153"/>
    </location>
</feature>
<evidence type="ECO:0000256" key="2">
    <source>
        <dbReference type="ARBA" id="ARBA00022692"/>
    </source>
</evidence>
<dbReference type="Proteomes" id="UP000019374">
    <property type="component" value="Unassembled WGS sequence"/>
</dbReference>
<accession>T5A351</accession>
<name>T5A351_OPHSC</name>